<keyword evidence="3" id="KW-0732">Signal</keyword>
<gene>
    <name evidence="4" type="ORF">CMU_005870</name>
</gene>
<evidence type="ECO:0000313" key="4">
    <source>
        <dbReference type="EMBL" id="EEA07664.1"/>
    </source>
</evidence>
<evidence type="ECO:0000313" key="5">
    <source>
        <dbReference type="Proteomes" id="UP000001460"/>
    </source>
</evidence>
<feature type="transmembrane region" description="Helical" evidence="2">
    <location>
        <begin position="1941"/>
        <end position="1961"/>
    </location>
</feature>
<accession>B6AHG9</accession>
<feature type="chain" id="PRO_5002842454" description="Transmembrane protein" evidence="3">
    <location>
        <begin position="23"/>
        <end position="2021"/>
    </location>
</feature>
<dbReference type="OrthoDB" id="445004at2759"/>
<dbReference type="GeneID" id="6997155"/>
<keyword evidence="2" id="KW-0472">Membrane</keyword>
<reference evidence="4" key="1">
    <citation type="submission" date="2008-06" db="EMBL/GenBank/DDBJ databases">
        <authorList>
            <person name="Lorenzi H."/>
            <person name="Inman J."/>
            <person name="Miller J."/>
            <person name="Schobel S."/>
            <person name="Amedeo P."/>
            <person name="Caler E.V."/>
            <person name="da Silva J."/>
        </authorList>
    </citation>
    <scope>NUCLEOTIDE SEQUENCE [LARGE SCALE GENOMIC DNA]</scope>
    <source>
        <strain evidence="4">RN66</strain>
    </source>
</reference>
<evidence type="ECO:0008006" key="6">
    <source>
        <dbReference type="Google" id="ProtNLM"/>
    </source>
</evidence>
<keyword evidence="2" id="KW-0812">Transmembrane</keyword>
<dbReference type="OMA" id="CAHATIH"/>
<keyword evidence="2" id="KW-1133">Transmembrane helix</keyword>
<name>B6AHG9_CRYMR</name>
<dbReference type="EMBL" id="DS989734">
    <property type="protein sequence ID" value="EEA07664.1"/>
    <property type="molecule type" value="Genomic_DNA"/>
</dbReference>
<dbReference type="VEuPathDB" id="CryptoDB:CMU_005870"/>
<feature type="region of interest" description="Disordered" evidence="1">
    <location>
        <begin position="1999"/>
        <end position="2021"/>
    </location>
</feature>
<dbReference type="Proteomes" id="UP000001460">
    <property type="component" value="Unassembled WGS sequence"/>
</dbReference>
<dbReference type="eggNOG" id="ENOG502SPF0">
    <property type="taxonomic scope" value="Eukaryota"/>
</dbReference>
<proteinExistence type="predicted"/>
<sequence length="2021" mass="232341">MAKVSLLRIFSIALWTLKQINCYYALKNTLNCKYPLLPEFINGVGLGTEHLYISEVRGIYHKPENQIHLEIYEPSIVTISLEKSYESTLDLSYLNILHKLNDKPGDVILFGNHTWGSAGNNTRLLLRGLLQPSPYIISIGSNYIKDEYISGKVDTEFCSPIRFDLALVKEEDISYSKCMVINPFKELIVHLDESVPYKFSNEVDHPFLLKTPESLHLYNKLYKGRILWSKLFFVPINKAKPDNMVHIAVELGFRYIFSPLQLILEPIGSNVNMNELLKKDVGIEEKVLSRVLFGSPIYNGQVFRETIALRSFRLIIIVPEMSHIPTCISFDLNIQIKIQPPIYNPMNTALLSFNQCNLKRIPSFLIQDGIELFANSQISKVQLGSYMFGSVIQIKGSFAPPHSTSLSTINIRLSKPSTFYMLAYHDHSEISVVLSKSSSFSQKEIDEFYSEKNNSEVDDTRHSQNENIICKSTNLAREGITIKETPYIYCQVKSAGDYYLHIYNFLLNDSKNSVLSCSPLHLHIEVIPLIAQRYSCPMKNSIENFLLRINKESSQVHMNNNYIYLGKSSDSTYFKDRDIILLYSKDFEVLESEEDFYFTTTLTIPEHAYIMVFMNLLYKGELWSVLNPVYRRTFHNSIGPLLPGKYTIQLFASRPSDELNPYFKSNLSNFKEKDRIKADCISFIYNIRLVRISEVNTSTLISMNSTEDAKQVWHSKMCEINHMTLPSIIDLRILSPEEDYILDGTYLIPLDEYELEDEDNNIMNSNEFWFQDLTSLAKITIYLSTRSVLNAAIENYHGIVYLYTKSINLNEFKKGYNNLFIELNEGVHNLFLQFDLLEDFIDETIEEGGCPQFKFHLSISSLKLLPIFPALLSKSSNFKLSFSSLNKKWTQKEITNIANKYTKQILPTNKISLDLTKLISRNSNNYIFSIDNGNGVELSELNFWFSPLMNLTFPITTKSDKSSLTVELFLIPNWIPLVANLIKIQNQTQSYNNGNLHLKSATNIKPLHYNQHSVELLDSNVERGSYILSIHARGTYSVEALNRCSLVKIRIILSSTTESKQFSLRQELLNIPDLLPSLTLPDSLNRLSFLPNKDTNIVATMLINLKEKKQTFIYVPKGQLILIRYIFEPSFIAIYEVFVSIYPTSTEDHNVERPIFESGKYGDTLTVLSHGNYTIQFQSNPNDLPYLITIGLTYFDPLRFSKFFEKFRTPRLQKSEGSVQEHDHSIDSEEIKKNPIKLSNNKFHCHYFIGNLMREINSEKEIYYNSGKINVCQGPSKGKFVNSFTDMSLNVETSSIVYLEINSNFLYHFYRIGIIVPEGYWVAEQRGMQSYLEVELAKGNYIVRIESLNSYSEFEDPNIIQFTLSININPMQDSSTVNSSISNRSDVSFKYECYIPNSVPLPLDLSSIQGGSTVYGGPIDPTNPNYLLRARVILTDIHNGRKKVYFELARRYLPIFVRISVHPVNFDISDTPNLLQIFLMNMKMIPLSPISSFVDQEFNSIDYIFNVDNESILQSQLESQNLPYWLTFTHSIESSTHRPSCIAFDLVIHIVKMNSEFNQSYFKDDMQLTKSIESWRDHIQTRIDKALKVRDFPQYIHISSGPIMLQIAETIDEEIFIDLSEISLSEVFLIINIYYNPLLVLAKLAIFPENDQNISNSDVIPIHSSVFHFTGNISTPLYGKQTISMVVNKQFYTLELSLTNLPPFMLKSVPIKFDISLVSMRHREGMKPLIISVNPDLSVPILSGQNLQVTIRLSIPLLERKNSNELLKCFYIIGKTSIESTSEAIYPSNIQILDSGFGVSITFNSWEITKTLVNNNDQHTLTGYIVINNKKLIPKTIHLEYYTFAPWIYSEHLDNQNLYLPISAYKSNSVGWATLPWNGKWDLINFEKFQVNRLSEIKRALFGESSGNIKKQPEISTTHIDDIPSESINFSTDQHIHMLNVLKVLIITFIITILCYIIYLMTNIKYWFITLSKFLTSSFINPNKRGDYDLVSEKNDFDFLDTNDSEDENPSKRSGTSKKKI</sequence>
<dbReference type="RefSeq" id="XP_002142013.1">
    <property type="nucleotide sequence ID" value="XM_002141977.1"/>
</dbReference>
<feature type="signal peptide" evidence="3">
    <location>
        <begin position="1"/>
        <end position="22"/>
    </location>
</feature>
<evidence type="ECO:0000256" key="2">
    <source>
        <dbReference type="SAM" id="Phobius"/>
    </source>
</evidence>
<evidence type="ECO:0000256" key="1">
    <source>
        <dbReference type="SAM" id="MobiDB-lite"/>
    </source>
</evidence>
<protein>
    <recommendedName>
        <fullName evidence="6">Transmembrane protein</fullName>
    </recommendedName>
</protein>
<evidence type="ECO:0000256" key="3">
    <source>
        <dbReference type="SAM" id="SignalP"/>
    </source>
</evidence>
<keyword evidence="5" id="KW-1185">Reference proteome</keyword>
<organism evidence="4 5">
    <name type="scientific">Cryptosporidium muris (strain RN66)</name>
    <dbReference type="NCBI Taxonomy" id="441375"/>
    <lineage>
        <taxon>Eukaryota</taxon>
        <taxon>Sar</taxon>
        <taxon>Alveolata</taxon>
        <taxon>Apicomplexa</taxon>
        <taxon>Conoidasida</taxon>
        <taxon>Coccidia</taxon>
        <taxon>Eucoccidiorida</taxon>
        <taxon>Eimeriorina</taxon>
        <taxon>Cryptosporidiidae</taxon>
        <taxon>Cryptosporidium</taxon>
    </lineage>
</organism>
<feature type="compositionally biased region" description="Acidic residues" evidence="1">
    <location>
        <begin position="1999"/>
        <end position="2008"/>
    </location>
</feature>